<dbReference type="Proteomes" id="UP000677457">
    <property type="component" value="Unassembled WGS sequence"/>
</dbReference>
<evidence type="ECO:0000313" key="2">
    <source>
        <dbReference type="EMBL" id="TQL38240.1"/>
    </source>
</evidence>
<accession>A0A542XQZ9</accession>
<reference evidence="2 3" key="1">
    <citation type="submission" date="2019-06" db="EMBL/GenBank/DDBJ databases">
        <title>Sequencing the genomes of 1000 actinobacteria strains.</title>
        <authorList>
            <person name="Klenk H.-P."/>
        </authorList>
    </citation>
    <scope>NUCLEOTIDE SEQUENCE [LARGE SCALE GENOMIC DNA]</scope>
    <source>
        <strain evidence="2 3">DSM 44819</strain>
    </source>
</reference>
<comment type="caution">
    <text evidence="2">The sequence shown here is derived from an EMBL/GenBank/DDBJ whole genome shotgun (WGS) entry which is preliminary data.</text>
</comment>
<dbReference type="EMBL" id="VFOL01000001">
    <property type="protein sequence ID" value="TQL38240.1"/>
    <property type="molecule type" value="Genomic_DNA"/>
</dbReference>
<protein>
    <submittedName>
        <fullName evidence="2">Uncharacterized protein</fullName>
    </submittedName>
</protein>
<evidence type="ECO:0000313" key="1">
    <source>
        <dbReference type="EMBL" id="GIM85641.1"/>
    </source>
</evidence>
<gene>
    <name evidence="2" type="ORF">FB564_3433</name>
    <name evidence="1" type="ORF">Sar04_23770</name>
</gene>
<dbReference type="Proteomes" id="UP000315983">
    <property type="component" value="Unassembled WGS sequence"/>
</dbReference>
<organism evidence="2 3">
    <name type="scientific">Salinispora arenicola</name>
    <dbReference type="NCBI Taxonomy" id="168697"/>
    <lineage>
        <taxon>Bacteria</taxon>
        <taxon>Bacillati</taxon>
        <taxon>Actinomycetota</taxon>
        <taxon>Actinomycetes</taxon>
        <taxon>Micromonosporales</taxon>
        <taxon>Micromonosporaceae</taxon>
        <taxon>Salinispora</taxon>
    </lineage>
</organism>
<dbReference type="RefSeq" id="WP_029024130.1">
    <property type="nucleotide sequence ID" value="NZ_BOQM01000015.1"/>
</dbReference>
<evidence type="ECO:0000313" key="4">
    <source>
        <dbReference type="Proteomes" id="UP000677457"/>
    </source>
</evidence>
<reference evidence="1 4" key="2">
    <citation type="submission" date="2021-03" db="EMBL/GenBank/DDBJ databases">
        <title>Whole genome shotgun sequence of Salinispora arenicola NBRC 105043.</title>
        <authorList>
            <person name="Komaki H."/>
            <person name="Tamura T."/>
        </authorList>
    </citation>
    <scope>NUCLEOTIDE SEQUENCE [LARGE SCALE GENOMIC DNA]</scope>
    <source>
        <strain evidence="1 4">NBRC 105043</strain>
    </source>
</reference>
<dbReference type="EMBL" id="BOQM01000015">
    <property type="protein sequence ID" value="GIM85641.1"/>
    <property type="molecule type" value="Genomic_DNA"/>
</dbReference>
<dbReference type="GeneID" id="93772627"/>
<dbReference type="AlphaFoldDB" id="A0A542XQZ9"/>
<name>A0A542XQZ9_SALAC</name>
<keyword evidence="4" id="KW-1185">Reference proteome</keyword>
<evidence type="ECO:0000313" key="3">
    <source>
        <dbReference type="Proteomes" id="UP000315983"/>
    </source>
</evidence>
<proteinExistence type="predicted"/>
<sequence length="676" mass="73836">MHEVIDCDECDGLGFRVRRCFCVQGGDQLVVDGGRYADQVYVGCRVCGGDGSVAEPCARCGRAGRRRAQLVVTVVNLDTGAAASRRLLPGRLDPPAEPDTITRARDIVTGLAGAVGVRGLSPHWGQRALGDEVYWLPRRWRAHLPAQERLALEAEALAQQEYDPWRVYVGRGTEAPPSPEPGRELARLCEQADLLYLDLVVEARRRYGEVVWTIRYEVPGGRVPLDPHARAQDLPSAIAATTFREAMRGLDDRGRDAPAYTVRPVRTAAAIPSSMDLGRLDRAVLADLADDAPGAQAVWRDGRWWHTPLRSAGSVEELHERETGQIVRYVRQMVRRAAEPPDPAWWGEPVEHRPCPDCRPGTRLRRCHCRVGAPGPDPQCSRCSGAGFAPSGLACFTCRDGGRIPAALTVTVTDGRRVSHETWRPVPGEPAPVVGYQPNGTPVHQLRPHWRLARHAAVFGVRPTDLTHLDEDQPVDQDLLDATVTVHDPAVEPARQHVERIGAGLPGARLFVLAAAPDAPPLTDLLRLAYALDLAVVVTYRDHRLDAGDPTKVQGERWDIRLTARDARIGAEFPFCASVELAVARCVEYLDMHLLAAVPREPDRPVPAPQAAPSPPVAEPTGLLRRVGRHYAGQPVVASFDRAGCRLWLAERGEVQPLARAATLDDAVSALRLSGS</sequence>